<dbReference type="EnsemblMetazoa" id="CapteT226117">
    <property type="protein sequence ID" value="CapteP226117"/>
    <property type="gene ID" value="CapteG226117"/>
</dbReference>
<reference evidence="1 3" key="2">
    <citation type="journal article" date="2013" name="Nature">
        <title>Insights into bilaterian evolution from three spiralian genomes.</title>
        <authorList>
            <person name="Simakov O."/>
            <person name="Marletaz F."/>
            <person name="Cho S.J."/>
            <person name="Edsinger-Gonzales E."/>
            <person name="Havlak P."/>
            <person name="Hellsten U."/>
            <person name="Kuo D.H."/>
            <person name="Larsson T."/>
            <person name="Lv J."/>
            <person name="Arendt D."/>
            <person name="Savage R."/>
            <person name="Osoegawa K."/>
            <person name="de Jong P."/>
            <person name="Grimwood J."/>
            <person name="Chapman J.A."/>
            <person name="Shapiro H."/>
            <person name="Aerts A."/>
            <person name="Otillar R.P."/>
            <person name="Terry A.Y."/>
            <person name="Boore J.L."/>
            <person name="Grigoriev I.V."/>
            <person name="Lindberg D.R."/>
            <person name="Seaver E.C."/>
            <person name="Weisblat D.A."/>
            <person name="Putnam N.H."/>
            <person name="Rokhsar D.S."/>
        </authorList>
    </citation>
    <scope>NUCLEOTIDE SEQUENCE</scope>
    <source>
        <strain evidence="1 3">I ESC-2004</strain>
    </source>
</reference>
<proteinExistence type="predicted"/>
<organism evidence="1">
    <name type="scientific">Capitella teleta</name>
    <name type="common">Polychaete worm</name>
    <dbReference type="NCBI Taxonomy" id="283909"/>
    <lineage>
        <taxon>Eukaryota</taxon>
        <taxon>Metazoa</taxon>
        <taxon>Spiralia</taxon>
        <taxon>Lophotrochozoa</taxon>
        <taxon>Annelida</taxon>
        <taxon>Polychaeta</taxon>
        <taxon>Sedentaria</taxon>
        <taxon>Scolecida</taxon>
        <taxon>Capitellidae</taxon>
        <taxon>Capitella</taxon>
    </lineage>
</organism>
<dbReference type="HOGENOM" id="CLU_880672_0_0_1"/>
<keyword evidence="3" id="KW-1185">Reference proteome</keyword>
<gene>
    <name evidence="1" type="ORF">CAPTEDRAFT_226117</name>
</gene>
<reference evidence="2" key="3">
    <citation type="submission" date="2015-06" db="UniProtKB">
        <authorList>
            <consortium name="EnsemblMetazoa"/>
        </authorList>
    </citation>
    <scope>IDENTIFICATION</scope>
</reference>
<name>R7TRE7_CAPTE</name>
<dbReference type="EMBL" id="KB308897">
    <property type="protein sequence ID" value="ELT96152.1"/>
    <property type="molecule type" value="Genomic_DNA"/>
</dbReference>
<evidence type="ECO:0000313" key="2">
    <source>
        <dbReference type="EnsemblMetazoa" id="CapteP226117"/>
    </source>
</evidence>
<protein>
    <submittedName>
        <fullName evidence="1 2">Uncharacterized protein</fullName>
    </submittedName>
</protein>
<accession>R7TRE7</accession>
<evidence type="ECO:0000313" key="1">
    <source>
        <dbReference type="EMBL" id="ELT96152.1"/>
    </source>
</evidence>
<dbReference type="Proteomes" id="UP000014760">
    <property type="component" value="Unassembled WGS sequence"/>
</dbReference>
<dbReference type="EMBL" id="AMQN01011485">
    <property type="status" value="NOT_ANNOTATED_CDS"/>
    <property type="molecule type" value="Genomic_DNA"/>
</dbReference>
<reference evidence="3" key="1">
    <citation type="submission" date="2012-12" db="EMBL/GenBank/DDBJ databases">
        <authorList>
            <person name="Hellsten U."/>
            <person name="Grimwood J."/>
            <person name="Chapman J.A."/>
            <person name="Shapiro H."/>
            <person name="Aerts A."/>
            <person name="Otillar R.P."/>
            <person name="Terry A.Y."/>
            <person name="Boore J.L."/>
            <person name="Simakov O."/>
            <person name="Marletaz F."/>
            <person name="Cho S.-J."/>
            <person name="Edsinger-Gonzales E."/>
            <person name="Havlak P."/>
            <person name="Kuo D.-H."/>
            <person name="Larsson T."/>
            <person name="Lv J."/>
            <person name="Arendt D."/>
            <person name="Savage R."/>
            <person name="Osoegawa K."/>
            <person name="de Jong P."/>
            <person name="Lindberg D.R."/>
            <person name="Seaver E.C."/>
            <person name="Weisblat D.A."/>
            <person name="Putnam N.H."/>
            <person name="Grigoriev I.V."/>
            <person name="Rokhsar D.S."/>
        </authorList>
    </citation>
    <scope>NUCLEOTIDE SEQUENCE</scope>
    <source>
        <strain evidence="3">I ESC-2004</strain>
    </source>
</reference>
<sequence length="316" mass="35103">MATLRECRRPKAASESILLPGYNQEGMRLLAMTYSSLFMEKGKRKPRSKSTGNISAGKHHLDHVFTHCGRMDDPPMSPGNIFGRDNFDPYLVPHGGGVDEPPNEIARKLSQIGDEAKDSIEKHDDVNASNMESLAIHLRHIALEYNQQCNSSVIEVIVDRTVNLPDSQLNYANVDAIIREAFVGMENTNKAIKVGLLLVAMNELIVQKLETGNNMTNTIWTIFARIIFVLNTGKYEVSANHFKTTCTILVLLSAFLIYRNDAHGYPSQLDCHLKANSINKGLSEQQSKGVDAGSDKLITIILDACVGRHLDCIPWE</sequence>
<evidence type="ECO:0000313" key="3">
    <source>
        <dbReference type="Proteomes" id="UP000014760"/>
    </source>
</evidence>
<dbReference type="AlphaFoldDB" id="R7TRE7"/>